<protein>
    <submittedName>
        <fullName evidence="1">Uncharacterized protein</fullName>
    </submittedName>
</protein>
<dbReference type="InterPro" id="IPR013783">
    <property type="entry name" value="Ig-like_fold"/>
</dbReference>
<name>A0A7C3C9P9_9PROT</name>
<dbReference type="AlphaFoldDB" id="A0A7C3C9P9"/>
<dbReference type="EMBL" id="DRMN01000304">
    <property type="protein sequence ID" value="HFB55186.1"/>
    <property type="molecule type" value="Genomic_DNA"/>
</dbReference>
<dbReference type="Gene3D" id="2.60.40.10">
    <property type="entry name" value="Immunoglobulins"/>
    <property type="match status" value="1"/>
</dbReference>
<dbReference type="Proteomes" id="UP000886042">
    <property type="component" value="Unassembled WGS sequence"/>
</dbReference>
<comment type="caution">
    <text evidence="1">The sequence shown here is derived from an EMBL/GenBank/DDBJ whole genome shotgun (WGS) entry which is preliminary data.</text>
</comment>
<sequence>MSLEPLSAHHILFTAGNLPPDDPTKLVVYIPKTPFLIRARAGAYFDAQMWPGAGGNRLVDLPLKSVPPLQDFEHNDKTGGEFFVVPLFSATKDKEGQGANYASIILSKGNTKGGGDVNIRRWLLMPPKGLQWDAADRPDTILVKWEESELKKIAKHKEFVGYNIYRQEIVDGSDNKFTGGPLNEKPITETSYETPALRGRWKYSVTVVDILGNESAFSEPEPDPFAGEWEGALYLVNGDFSYILDEIQREDKEQDAEDRASYARAREFINLVQNFMRLGVPITFRIEKKHEKYAVTPIEFAYFNMEKETDEGILWFEQAGEYTLSSIEKLQDGTPVKLSLKRKDEFDETYSHTYADGTHSLPLTLRIRLKRIEEGSRDPAERERKRKRLVKMFSGWAKRLEK</sequence>
<organism evidence="1">
    <name type="scientific">Hellea balneolensis</name>
    <dbReference type="NCBI Taxonomy" id="287478"/>
    <lineage>
        <taxon>Bacteria</taxon>
        <taxon>Pseudomonadati</taxon>
        <taxon>Pseudomonadota</taxon>
        <taxon>Alphaproteobacteria</taxon>
        <taxon>Maricaulales</taxon>
        <taxon>Robiginitomaculaceae</taxon>
        <taxon>Hellea</taxon>
    </lineage>
</organism>
<evidence type="ECO:0000313" key="1">
    <source>
        <dbReference type="EMBL" id="HFB55186.1"/>
    </source>
</evidence>
<accession>A0A7C3C9P9</accession>
<proteinExistence type="predicted"/>
<gene>
    <name evidence="1" type="ORF">ENJ46_04605</name>
</gene>
<reference evidence="1" key="1">
    <citation type="journal article" date="2020" name="mSystems">
        <title>Genome- and Community-Level Interaction Insights into Carbon Utilization and Element Cycling Functions of Hydrothermarchaeota in Hydrothermal Sediment.</title>
        <authorList>
            <person name="Zhou Z."/>
            <person name="Liu Y."/>
            <person name="Xu W."/>
            <person name="Pan J."/>
            <person name="Luo Z.H."/>
            <person name="Li M."/>
        </authorList>
    </citation>
    <scope>NUCLEOTIDE SEQUENCE [LARGE SCALE GENOMIC DNA]</scope>
    <source>
        <strain evidence="1">HyVt-489</strain>
    </source>
</reference>